<dbReference type="InterPro" id="IPR000719">
    <property type="entry name" value="Prot_kinase_dom"/>
</dbReference>
<dbReference type="Gene3D" id="1.10.510.10">
    <property type="entry name" value="Transferase(Phosphotransferase) domain 1"/>
    <property type="match status" value="1"/>
</dbReference>
<proteinExistence type="predicted"/>
<dbReference type="GO" id="GO:0005634">
    <property type="term" value="C:nucleus"/>
    <property type="evidence" value="ECO:0007669"/>
    <property type="project" value="TreeGrafter"/>
</dbReference>
<dbReference type="Gene3D" id="3.30.200.20">
    <property type="entry name" value="Phosphorylase Kinase, domain 1"/>
    <property type="match status" value="1"/>
</dbReference>
<keyword evidence="5" id="KW-0067">ATP-binding</keyword>
<comment type="caution">
    <text evidence="7">The sequence shown here is derived from an EMBL/GenBank/DDBJ whole genome shotgun (WGS) entry which is preliminary data.</text>
</comment>
<sequence length="413" mass="46492">MSQRTYAPSTSTFAEDPDRYRKDGLHPLVIGDILNNGRYRIMHKLGSGSFATIWLCRDTSEHRYVSVKVLSGESSLDCKELQILEAITTTTVAHKGREFVVQLLDHFVIDGPNGKHWCLVTKVAGSRLERKPGLPYNSLEWPRVASLQVAEALAFLHTLGIAHGDCYTSNVLFQLQYFDEWSEEEVYACMGQPNKHPVRRLDGQPRGDNAPEYTVDPGDVVALEQRLPTDKIILIDLGAAFYHGEDLDHIWTPAPHSAPEIVFGGDLTYQVDKWAFGCLLYELCADHTLVKLLFGWNNDAMKDQVAMLGKPPGALWKNWEARDKYFHPDGTPKEAQGRRLKVKPLPLKQRVMNLDKPLSERDYGTGDEAPLPPHLQDLYDLLEGIIIYDAKARLSFDEILSHPFFSGAGTPKI</sequence>
<dbReference type="Proteomes" id="UP000034112">
    <property type="component" value="Unassembled WGS sequence"/>
</dbReference>
<evidence type="ECO:0000256" key="2">
    <source>
        <dbReference type="ARBA" id="ARBA00022679"/>
    </source>
</evidence>
<dbReference type="InterPro" id="IPR051175">
    <property type="entry name" value="CLK_kinases"/>
</dbReference>
<keyword evidence="3" id="KW-0547">Nucleotide-binding</keyword>
<dbReference type="PANTHER" id="PTHR45646:SF11">
    <property type="entry name" value="SERINE_THREONINE-PROTEIN KINASE DOA"/>
    <property type="match status" value="1"/>
</dbReference>
<organism evidence="7 8">
    <name type="scientific">Trichoderma harzianum</name>
    <name type="common">Hypocrea lixii</name>
    <dbReference type="NCBI Taxonomy" id="5544"/>
    <lineage>
        <taxon>Eukaryota</taxon>
        <taxon>Fungi</taxon>
        <taxon>Dikarya</taxon>
        <taxon>Ascomycota</taxon>
        <taxon>Pezizomycotina</taxon>
        <taxon>Sordariomycetes</taxon>
        <taxon>Hypocreomycetidae</taxon>
        <taxon>Hypocreales</taxon>
        <taxon>Hypocreaceae</taxon>
        <taxon>Trichoderma</taxon>
    </lineage>
</organism>
<accession>A0A0F9ZIG1</accession>
<keyword evidence="2" id="KW-0808">Transferase</keyword>
<keyword evidence="1" id="KW-0723">Serine/threonine-protein kinase</keyword>
<evidence type="ECO:0000256" key="1">
    <source>
        <dbReference type="ARBA" id="ARBA00022527"/>
    </source>
</evidence>
<dbReference type="GO" id="GO:0005524">
    <property type="term" value="F:ATP binding"/>
    <property type="evidence" value="ECO:0007669"/>
    <property type="project" value="UniProtKB-KW"/>
</dbReference>
<gene>
    <name evidence="7" type="ORF">THAR02_07860</name>
</gene>
<evidence type="ECO:0000256" key="4">
    <source>
        <dbReference type="ARBA" id="ARBA00022777"/>
    </source>
</evidence>
<evidence type="ECO:0000313" key="7">
    <source>
        <dbReference type="EMBL" id="KKP00047.1"/>
    </source>
</evidence>
<feature type="domain" description="Protein kinase" evidence="6">
    <location>
        <begin position="39"/>
        <end position="405"/>
    </location>
</feature>
<dbReference type="OMA" id="PEPWWSA"/>
<name>A0A0F9ZIG1_TRIHA</name>
<dbReference type="AlphaFoldDB" id="A0A0F9ZIG1"/>
<evidence type="ECO:0000256" key="3">
    <source>
        <dbReference type="ARBA" id="ARBA00022741"/>
    </source>
</evidence>
<dbReference type="GO" id="GO:0004674">
    <property type="term" value="F:protein serine/threonine kinase activity"/>
    <property type="evidence" value="ECO:0007669"/>
    <property type="project" value="UniProtKB-KW"/>
</dbReference>
<keyword evidence="4 7" id="KW-0418">Kinase</keyword>
<evidence type="ECO:0000256" key="5">
    <source>
        <dbReference type="ARBA" id="ARBA00022840"/>
    </source>
</evidence>
<reference evidence="8" key="1">
    <citation type="journal article" date="2015" name="Genome Announc.">
        <title>Draft whole-genome sequence of the biocontrol agent Trichoderma harzianum T6776.</title>
        <authorList>
            <person name="Baroncelli R."/>
            <person name="Piaggeschi G."/>
            <person name="Fiorini L."/>
            <person name="Bertolini E."/>
            <person name="Zapparata A."/>
            <person name="Pe M.E."/>
            <person name="Sarrocco S."/>
            <person name="Vannacci G."/>
        </authorList>
    </citation>
    <scope>NUCLEOTIDE SEQUENCE [LARGE SCALE GENOMIC DNA]</scope>
    <source>
        <strain evidence="8">T6776</strain>
    </source>
</reference>
<dbReference type="OrthoDB" id="5979581at2759"/>
<dbReference type="Pfam" id="PF00069">
    <property type="entry name" value="Pkinase"/>
    <property type="match status" value="2"/>
</dbReference>
<protein>
    <submittedName>
        <fullName evidence="7">CMGC protein kinase</fullName>
    </submittedName>
</protein>
<dbReference type="EMBL" id="JOKZ01000280">
    <property type="protein sequence ID" value="KKP00047.1"/>
    <property type="molecule type" value="Genomic_DNA"/>
</dbReference>
<dbReference type="SUPFAM" id="SSF56112">
    <property type="entry name" value="Protein kinase-like (PK-like)"/>
    <property type="match status" value="1"/>
</dbReference>
<evidence type="ECO:0000259" key="6">
    <source>
        <dbReference type="PROSITE" id="PS50011"/>
    </source>
</evidence>
<dbReference type="GO" id="GO:0043484">
    <property type="term" value="P:regulation of RNA splicing"/>
    <property type="evidence" value="ECO:0007669"/>
    <property type="project" value="TreeGrafter"/>
</dbReference>
<dbReference type="SMART" id="SM00220">
    <property type="entry name" value="S_TKc"/>
    <property type="match status" value="1"/>
</dbReference>
<dbReference type="PROSITE" id="PS50011">
    <property type="entry name" value="PROTEIN_KINASE_DOM"/>
    <property type="match status" value="1"/>
</dbReference>
<dbReference type="InterPro" id="IPR011009">
    <property type="entry name" value="Kinase-like_dom_sf"/>
</dbReference>
<evidence type="ECO:0000313" key="8">
    <source>
        <dbReference type="Proteomes" id="UP000034112"/>
    </source>
</evidence>
<dbReference type="PANTHER" id="PTHR45646">
    <property type="entry name" value="SERINE/THREONINE-PROTEIN KINASE DOA-RELATED"/>
    <property type="match status" value="1"/>
</dbReference>